<accession>A0A0B7JMF4</accession>
<dbReference type="AlphaFoldDB" id="A0A0B7JMF4"/>
<reference evidence="1" key="1">
    <citation type="submission" date="2015-01" db="EMBL/GenBank/DDBJ databases">
        <authorList>
            <person name="Durling Mikael"/>
        </authorList>
    </citation>
    <scope>NUCLEOTIDE SEQUENCE</scope>
</reference>
<organism evidence="1">
    <name type="scientific">Bionectria ochroleuca</name>
    <name type="common">Gliocladium roseum</name>
    <dbReference type="NCBI Taxonomy" id="29856"/>
    <lineage>
        <taxon>Eukaryota</taxon>
        <taxon>Fungi</taxon>
        <taxon>Dikarya</taxon>
        <taxon>Ascomycota</taxon>
        <taxon>Pezizomycotina</taxon>
        <taxon>Sordariomycetes</taxon>
        <taxon>Hypocreomycetidae</taxon>
        <taxon>Hypocreales</taxon>
        <taxon>Bionectriaceae</taxon>
        <taxon>Clonostachys</taxon>
    </lineage>
</organism>
<gene>
    <name evidence="1" type="ORF">BN869_000002164_1</name>
</gene>
<dbReference type="EMBL" id="CDPU01000004">
    <property type="protein sequence ID" value="CEO46109.1"/>
    <property type="molecule type" value="Genomic_DNA"/>
</dbReference>
<protein>
    <submittedName>
        <fullName evidence="1">Uncharacterized protein</fullName>
    </submittedName>
</protein>
<name>A0A0B7JMF4_BIOOC</name>
<proteinExistence type="predicted"/>
<sequence>MSQEHLPQQLPPDMGVSPYLAEIPVSNPQRRIDATSWSTSFECDLIDTSNGIFTQEDLRLLAHVNCSYLSSGTAPTLLSLKQHAQSLAILIKKISVSTSHVFIGDDAEIVENEAFDWLADLSKPYENNDATHNTPLHALQNQIASENEVLGVTHHCPLTIRKNIGASARGRLRLPPYESGHGLLMHANECLELLDDDFGETGGLLSMLPSNSEADSQQMASARNTLIGQWLIHHQHLAFRQRELEVDLANMTDILAKEASIPRQLVHYPPQENNQRTERQDRYILTNIGDDVTNFIHDLLDKKEVEDQDYLRLCEARGVHSRGHVKGIVHQDVTSRVSRIKGHGRDSPIFILPCSEGHPGVRATREAERKTPEIRLVARKPSRGVERRLAHEREMADENARELETLRGEYAILQHHYQLQQAWIMARENGPNGEQ</sequence>
<evidence type="ECO:0000313" key="1">
    <source>
        <dbReference type="EMBL" id="CEO46109.1"/>
    </source>
</evidence>